<dbReference type="PROSITE" id="PS50949">
    <property type="entry name" value="HTH_GNTR"/>
    <property type="match status" value="1"/>
</dbReference>
<evidence type="ECO:0000259" key="5">
    <source>
        <dbReference type="PROSITE" id="PS50949"/>
    </source>
</evidence>
<dbReference type="Pfam" id="PF07729">
    <property type="entry name" value="FCD"/>
    <property type="match status" value="1"/>
</dbReference>
<dbReference type="Gene3D" id="1.10.10.10">
    <property type="entry name" value="Winged helix-like DNA-binding domain superfamily/Winged helix DNA-binding domain"/>
    <property type="match status" value="1"/>
</dbReference>
<gene>
    <name evidence="6" type="ORF">RAJCM14343_4039</name>
</gene>
<feature type="compositionally biased region" description="Polar residues" evidence="4">
    <location>
        <begin position="18"/>
        <end position="29"/>
    </location>
</feature>
<feature type="domain" description="HTH gntR-type" evidence="5">
    <location>
        <begin position="36"/>
        <end position="103"/>
    </location>
</feature>
<accession>A0ABQ0YQG4</accession>
<dbReference type="SUPFAM" id="SSF46785">
    <property type="entry name" value="Winged helix' DNA-binding domain"/>
    <property type="match status" value="1"/>
</dbReference>
<dbReference type="Gene3D" id="1.20.120.530">
    <property type="entry name" value="GntR ligand-binding domain-like"/>
    <property type="match status" value="1"/>
</dbReference>
<name>A0ABQ0YQG4_9NOCA</name>
<evidence type="ECO:0000256" key="4">
    <source>
        <dbReference type="SAM" id="MobiDB-lite"/>
    </source>
</evidence>
<comment type="caution">
    <text evidence="6">The sequence shown here is derived from an EMBL/GenBank/DDBJ whole genome shotgun (WGS) entry which is preliminary data.</text>
</comment>
<dbReference type="PANTHER" id="PTHR43537:SF24">
    <property type="entry name" value="GLUCONATE OPERON TRANSCRIPTIONAL REPRESSOR"/>
    <property type="match status" value="1"/>
</dbReference>
<dbReference type="InterPro" id="IPR011711">
    <property type="entry name" value="GntR_C"/>
</dbReference>
<dbReference type="InterPro" id="IPR008920">
    <property type="entry name" value="TF_FadR/GntR_C"/>
</dbReference>
<dbReference type="SMART" id="SM00895">
    <property type="entry name" value="FCD"/>
    <property type="match status" value="1"/>
</dbReference>
<dbReference type="SUPFAM" id="SSF48008">
    <property type="entry name" value="GntR ligand-binding domain-like"/>
    <property type="match status" value="1"/>
</dbReference>
<keyword evidence="2" id="KW-0238">DNA-binding</keyword>
<dbReference type="InterPro" id="IPR000524">
    <property type="entry name" value="Tscrpt_reg_HTH_GntR"/>
</dbReference>
<protein>
    <submittedName>
        <fullName evidence="6">Possible transcriptional regulator, GntR family</fullName>
    </submittedName>
</protein>
<dbReference type="PANTHER" id="PTHR43537">
    <property type="entry name" value="TRANSCRIPTIONAL REGULATOR, GNTR FAMILY"/>
    <property type="match status" value="1"/>
</dbReference>
<reference evidence="6 7" key="1">
    <citation type="journal article" date="2018" name="Biodegradation">
        <title>1,4-Dioxane degradation characteristics of Rhodococcus aetherivorans JCM 14343.</title>
        <authorList>
            <person name="Inoue D."/>
            <person name="Tsunoda T."/>
            <person name="Yamamoto N."/>
            <person name="Ike M."/>
            <person name="Sei K."/>
        </authorList>
    </citation>
    <scope>NUCLEOTIDE SEQUENCE [LARGE SCALE GENOMIC DNA]</scope>
    <source>
        <strain evidence="6 7">JCM 14343</strain>
    </source>
</reference>
<organism evidence="6 7">
    <name type="scientific">Rhodococcus aetherivorans</name>
    <dbReference type="NCBI Taxonomy" id="191292"/>
    <lineage>
        <taxon>Bacteria</taxon>
        <taxon>Bacillati</taxon>
        <taxon>Actinomycetota</taxon>
        <taxon>Actinomycetes</taxon>
        <taxon>Mycobacteriales</taxon>
        <taxon>Nocardiaceae</taxon>
        <taxon>Rhodococcus</taxon>
    </lineage>
</organism>
<keyword evidence="3" id="KW-0804">Transcription</keyword>
<evidence type="ECO:0000256" key="3">
    <source>
        <dbReference type="ARBA" id="ARBA00023163"/>
    </source>
</evidence>
<evidence type="ECO:0000313" key="7">
    <source>
        <dbReference type="Proteomes" id="UP000325466"/>
    </source>
</evidence>
<evidence type="ECO:0000256" key="1">
    <source>
        <dbReference type="ARBA" id="ARBA00023015"/>
    </source>
</evidence>
<dbReference type="SMART" id="SM00345">
    <property type="entry name" value="HTH_GNTR"/>
    <property type="match status" value="1"/>
</dbReference>
<feature type="region of interest" description="Disordered" evidence="4">
    <location>
        <begin position="1"/>
        <end position="36"/>
    </location>
</feature>
<dbReference type="Proteomes" id="UP000325466">
    <property type="component" value="Unassembled WGS sequence"/>
</dbReference>
<keyword evidence="1" id="KW-0805">Transcription regulation</keyword>
<dbReference type="Pfam" id="PF00392">
    <property type="entry name" value="GntR"/>
    <property type="match status" value="1"/>
</dbReference>
<dbReference type="CDD" id="cd07377">
    <property type="entry name" value="WHTH_GntR"/>
    <property type="match status" value="1"/>
</dbReference>
<evidence type="ECO:0000256" key="2">
    <source>
        <dbReference type="ARBA" id="ARBA00023125"/>
    </source>
</evidence>
<dbReference type="InterPro" id="IPR036388">
    <property type="entry name" value="WH-like_DNA-bd_sf"/>
</dbReference>
<sequence length="248" mass="27520">MPHRESATGNTRPEGAEMTTSARFRSADSTPMRRRPQLSDDVAVHVRNLIMSGSARPGDFIRLDETAAELGVSVTPVREALLTLRGEGLVELVPHRGYVVAPLSRHDINDLFWLQGRIAEELVVRATRTVTPQDIVELTELNTRLADAVESCDGARIEDLEFAFHRAVNRLADARKLAWFLLNATRYTPVTFYSSDPDWGTTAVQTHARLIDALSRRDAAVAGAVTSEHFADGAERLVRHLDEVGIWD</sequence>
<dbReference type="EMBL" id="BLAH01000100">
    <property type="protein sequence ID" value="GES38773.1"/>
    <property type="molecule type" value="Genomic_DNA"/>
</dbReference>
<evidence type="ECO:0000313" key="6">
    <source>
        <dbReference type="EMBL" id="GES38773.1"/>
    </source>
</evidence>
<keyword evidence="7" id="KW-1185">Reference proteome</keyword>
<dbReference type="InterPro" id="IPR036390">
    <property type="entry name" value="WH_DNA-bd_sf"/>
</dbReference>
<proteinExistence type="predicted"/>